<protein>
    <submittedName>
        <fullName evidence="1">Uncharacterized protein</fullName>
    </submittedName>
</protein>
<evidence type="ECO:0000313" key="1">
    <source>
        <dbReference type="EMBL" id="MFC3001565.1"/>
    </source>
</evidence>
<accession>A0ABV7BV29</accession>
<sequence length="77" mass="8357">MRVSCVLHHPDGDRQNLACHPEQFTQIGEAAPVASLRELLTLAGEARRRGDVAAADLLEWDALRLLRATMTEAGAHG</sequence>
<dbReference type="RefSeq" id="WP_216837656.1">
    <property type="nucleotide sequence ID" value="NZ_JAFNJS010000005.1"/>
</dbReference>
<reference evidence="2" key="1">
    <citation type="journal article" date="2019" name="Int. J. Syst. Evol. Microbiol.">
        <title>The Global Catalogue of Microorganisms (GCM) 10K type strain sequencing project: providing services to taxonomists for standard genome sequencing and annotation.</title>
        <authorList>
            <consortium name="The Broad Institute Genomics Platform"/>
            <consortium name="The Broad Institute Genome Sequencing Center for Infectious Disease"/>
            <person name="Wu L."/>
            <person name="Ma J."/>
        </authorList>
    </citation>
    <scope>NUCLEOTIDE SEQUENCE [LARGE SCALE GENOMIC DNA]</scope>
    <source>
        <strain evidence="2">CGMCC 1.16855</strain>
    </source>
</reference>
<evidence type="ECO:0000313" key="2">
    <source>
        <dbReference type="Proteomes" id="UP001595420"/>
    </source>
</evidence>
<dbReference type="Proteomes" id="UP001595420">
    <property type="component" value="Unassembled WGS sequence"/>
</dbReference>
<gene>
    <name evidence="1" type="ORF">ACFOD3_16785</name>
</gene>
<comment type="caution">
    <text evidence="1">The sequence shown here is derived from an EMBL/GenBank/DDBJ whole genome shotgun (WGS) entry which is preliminary data.</text>
</comment>
<keyword evidence="2" id="KW-1185">Reference proteome</keyword>
<name>A0ABV7BV29_9PROT</name>
<dbReference type="EMBL" id="JBHRSB010000005">
    <property type="protein sequence ID" value="MFC3001565.1"/>
    <property type="molecule type" value="Genomic_DNA"/>
</dbReference>
<organism evidence="1 2">
    <name type="scientific">Falsiroseomonas tokyonensis</name>
    <dbReference type="NCBI Taxonomy" id="430521"/>
    <lineage>
        <taxon>Bacteria</taxon>
        <taxon>Pseudomonadati</taxon>
        <taxon>Pseudomonadota</taxon>
        <taxon>Alphaproteobacteria</taxon>
        <taxon>Acetobacterales</taxon>
        <taxon>Roseomonadaceae</taxon>
        <taxon>Falsiroseomonas</taxon>
    </lineage>
</organism>
<proteinExistence type="predicted"/>